<dbReference type="Gene3D" id="1.10.260.40">
    <property type="entry name" value="lambda repressor-like DNA-binding domains"/>
    <property type="match status" value="1"/>
</dbReference>
<dbReference type="AlphaFoldDB" id="F3KU86"/>
<dbReference type="PROSITE" id="PS50943">
    <property type="entry name" value="HTH_CROC1"/>
    <property type="match status" value="1"/>
</dbReference>
<reference evidence="2 3" key="1">
    <citation type="journal article" date="2011" name="EMBO J.">
        <title>Structural diversity of bacterial flagellar motors.</title>
        <authorList>
            <person name="Chen S."/>
            <person name="Beeby M."/>
            <person name="Murphy G.E."/>
            <person name="Leadbetter J.R."/>
            <person name="Hendrixson D.R."/>
            <person name="Briegel A."/>
            <person name="Li Z."/>
            <person name="Shi J."/>
            <person name="Tocheva E.I."/>
            <person name="Muller A."/>
            <person name="Dobro M.J."/>
            <person name="Jensen G.J."/>
        </authorList>
    </citation>
    <scope>NUCLEOTIDE SEQUENCE [LARGE SCALE GENOMIC DNA]</scope>
    <source>
        <strain evidence="2 3">ATCC 19624</strain>
    </source>
</reference>
<proteinExistence type="predicted"/>
<dbReference type="InterPro" id="IPR001387">
    <property type="entry name" value="Cro/C1-type_HTH"/>
</dbReference>
<dbReference type="RefSeq" id="WP_006298084.1">
    <property type="nucleotide sequence ID" value="NZ_AEGR01000060.1"/>
</dbReference>
<sequence length="142" mass="15754">MAPTPHATEAQAFASRLRQALAAAGIKVSPTVVANEFNLRYWGRSITPHTARNWLLGVSIPMQDKLRALADWLQVSPDELRFGLDSGGTRAVREPASPWGELSMQDREMLKRYQALPADARKTVRDVIAALHAQVQDKAPER</sequence>
<dbReference type="GO" id="GO:0003677">
    <property type="term" value="F:DNA binding"/>
    <property type="evidence" value="ECO:0007669"/>
    <property type="project" value="InterPro"/>
</dbReference>
<name>F3KU86_9BURK</name>
<comment type="caution">
    <text evidence="2">The sequence shown here is derived from an EMBL/GenBank/DDBJ whole genome shotgun (WGS) entry which is preliminary data.</text>
</comment>
<evidence type="ECO:0000313" key="3">
    <source>
        <dbReference type="Proteomes" id="UP000016368"/>
    </source>
</evidence>
<evidence type="ECO:0000313" key="2">
    <source>
        <dbReference type="EMBL" id="EGI76636.1"/>
    </source>
</evidence>
<keyword evidence="3" id="KW-1185">Reference proteome</keyword>
<dbReference type="STRING" id="887062.HGR_10090"/>
<gene>
    <name evidence="2" type="ORF">HGR_10090</name>
</gene>
<dbReference type="eggNOG" id="COG2320">
    <property type="taxonomic scope" value="Bacteria"/>
</dbReference>
<dbReference type="InterPro" id="IPR010982">
    <property type="entry name" value="Lambda_DNA-bd_dom_sf"/>
</dbReference>
<accession>F3KU86</accession>
<organism evidence="2 3">
    <name type="scientific">Hylemonella gracilis ATCC 19624</name>
    <dbReference type="NCBI Taxonomy" id="887062"/>
    <lineage>
        <taxon>Bacteria</taxon>
        <taxon>Pseudomonadati</taxon>
        <taxon>Pseudomonadota</taxon>
        <taxon>Betaproteobacteria</taxon>
        <taxon>Burkholderiales</taxon>
        <taxon>Comamonadaceae</taxon>
        <taxon>Hylemonella</taxon>
    </lineage>
</organism>
<dbReference type="EMBL" id="AEGR01000060">
    <property type="protein sequence ID" value="EGI76636.1"/>
    <property type="molecule type" value="Genomic_DNA"/>
</dbReference>
<dbReference type="Proteomes" id="UP000016368">
    <property type="component" value="Unassembled WGS sequence"/>
</dbReference>
<dbReference type="OrthoDB" id="8908960at2"/>
<evidence type="ECO:0000259" key="1">
    <source>
        <dbReference type="PROSITE" id="PS50943"/>
    </source>
</evidence>
<feature type="domain" description="HTH cro/C1-type" evidence="1">
    <location>
        <begin position="46"/>
        <end position="80"/>
    </location>
</feature>
<protein>
    <recommendedName>
        <fullName evidence="1">HTH cro/C1-type domain-containing protein</fullName>
    </recommendedName>
</protein>